<keyword evidence="2" id="KW-1185">Reference proteome</keyword>
<evidence type="ECO:0000313" key="1">
    <source>
        <dbReference type="EMBL" id="KAK2555536.1"/>
    </source>
</evidence>
<reference evidence="1" key="2">
    <citation type="journal article" date="2023" name="Science">
        <title>Genomic signatures of disease resistance in endangered staghorn corals.</title>
        <authorList>
            <person name="Vollmer S.V."/>
            <person name="Selwyn J.D."/>
            <person name="Despard B.A."/>
            <person name="Roesel C.L."/>
        </authorList>
    </citation>
    <scope>NUCLEOTIDE SEQUENCE</scope>
    <source>
        <strain evidence="1">K2</strain>
    </source>
</reference>
<comment type="caution">
    <text evidence="1">The sequence shown here is derived from an EMBL/GenBank/DDBJ whole genome shotgun (WGS) entry which is preliminary data.</text>
</comment>
<dbReference type="AlphaFoldDB" id="A0AAD9Q6D9"/>
<evidence type="ECO:0000313" key="2">
    <source>
        <dbReference type="Proteomes" id="UP001249851"/>
    </source>
</evidence>
<organism evidence="1 2">
    <name type="scientific">Acropora cervicornis</name>
    <name type="common">Staghorn coral</name>
    <dbReference type="NCBI Taxonomy" id="6130"/>
    <lineage>
        <taxon>Eukaryota</taxon>
        <taxon>Metazoa</taxon>
        <taxon>Cnidaria</taxon>
        <taxon>Anthozoa</taxon>
        <taxon>Hexacorallia</taxon>
        <taxon>Scleractinia</taxon>
        <taxon>Astrocoeniina</taxon>
        <taxon>Acroporidae</taxon>
        <taxon>Acropora</taxon>
    </lineage>
</organism>
<proteinExistence type="predicted"/>
<name>A0AAD9Q6D9_ACRCE</name>
<sequence length="204" mass="23196">MHTRQYSATKSSLRQVSKIGFVTVHLVAEKLGRSVCTAIPAFNALTGCDSTSGLLQICKKKGWKVFVKYPSLHDSVGHLGSQIPPPALTVEACERFICPFIQPTRQYHLSSFNGRELYYSVLDEDVKQLVTNDCKYLLEQWINGVLSDGENWAQMCGLYMYFSKKNEFELHWKIVTKMYLMQHLIPSVADLKTRPNLNCNGKIN</sequence>
<dbReference type="EMBL" id="JARQWQ010000062">
    <property type="protein sequence ID" value="KAK2555536.1"/>
    <property type="molecule type" value="Genomic_DNA"/>
</dbReference>
<gene>
    <name evidence="1" type="ORF">P5673_022877</name>
</gene>
<accession>A0AAD9Q6D9</accession>
<reference evidence="1" key="1">
    <citation type="journal article" date="2023" name="G3 (Bethesda)">
        <title>Whole genome assembly and annotation of the endangered Caribbean coral Acropora cervicornis.</title>
        <authorList>
            <person name="Selwyn J.D."/>
            <person name="Vollmer S.V."/>
        </authorList>
    </citation>
    <scope>NUCLEOTIDE SEQUENCE</scope>
    <source>
        <strain evidence="1">K2</strain>
    </source>
</reference>
<protein>
    <submittedName>
        <fullName evidence="1">Uncharacterized protein</fullName>
    </submittedName>
</protein>
<dbReference type="Proteomes" id="UP001249851">
    <property type="component" value="Unassembled WGS sequence"/>
</dbReference>